<accession>A0A369UU30</accession>
<dbReference type="EMBL" id="QQAH01000001">
    <property type="protein sequence ID" value="RDD83110.1"/>
    <property type="molecule type" value="Genomic_DNA"/>
</dbReference>
<protein>
    <submittedName>
        <fullName evidence="2">Uncharacterized protein</fullName>
    </submittedName>
</protein>
<dbReference type="RefSeq" id="WP_114843500.1">
    <property type="nucleotide sequence ID" value="NZ_JBHSPE010000001.1"/>
</dbReference>
<organism evidence="2 3">
    <name type="scientific">Dyella tabacisoli</name>
    <dbReference type="NCBI Taxonomy" id="2282381"/>
    <lineage>
        <taxon>Bacteria</taxon>
        <taxon>Pseudomonadati</taxon>
        <taxon>Pseudomonadota</taxon>
        <taxon>Gammaproteobacteria</taxon>
        <taxon>Lysobacterales</taxon>
        <taxon>Rhodanobacteraceae</taxon>
        <taxon>Dyella</taxon>
    </lineage>
</organism>
<evidence type="ECO:0000256" key="1">
    <source>
        <dbReference type="SAM" id="SignalP"/>
    </source>
</evidence>
<reference evidence="2 3" key="1">
    <citation type="submission" date="2018-07" db="EMBL/GenBank/DDBJ databases">
        <title>Dyella tabacisoli L4-6T, whole genome shotgun sequence.</title>
        <authorList>
            <person name="Zhou X.-K."/>
            <person name="Li W.-J."/>
            <person name="Duan Y.-Q."/>
        </authorList>
    </citation>
    <scope>NUCLEOTIDE SEQUENCE [LARGE SCALE GENOMIC DNA]</scope>
    <source>
        <strain evidence="2 3">L4-6</strain>
    </source>
</reference>
<sequence>MKQFSSFSHARSKILAGTALAAIIGTMTMSSAYAAAVSPQLVNQYADMCAKQSINIPSPYGEADLKGNPKLDSYCKCFAGKFAERAMATLQTGDTATFTPNSLNDSVKQENQMRNSCRQQVGLPLLKFAP</sequence>
<dbReference type="OrthoDB" id="8759891at2"/>
<name>A0A369UU30_9GAMM</name>
<keyword evidence="1" id="KW-0732">Signal</keyword>
<dbReference type="AlphaFoldDB" id="A0A369UU30"/>
<comment type="caution">
    <text evidence="2">The sequence shown here is derived from an EMBL/GenBank/DDBJ whole genome shotgun (WGS) entry which is preliminary data.</text>
</comment>
<dbReference type="Proteomes" id="UP000253782">
    <property type="component" value="Unassembled WGS sequence"/>
</dbReference>
<proteinExistence type="predicted"/>
<gene>
    <name evidence="2" type="ORF">DVJ77_00365</name>
</gene>
<feature type="chain" id="PRO_5016868278" evidence="1">
    <location>
        <begin position="35"/>
        <end position="130"/>
    </location>
</feature>
<evidence type="ECO:0000313" key="2">
    <source>
        <dbReference type="EMBL" id="RDD83110.1"/>
    </source>
</evidence>
<keyword evidence="3" id="KW-1185">Reference proteome</keyword>
<evidence type="ECO:0000313" key="3">
    <source>
        <dbReference type="Proteomes" id="UP000253782"/>
    </source>
</evidence>
<feature type="signal peptide" evidence="1">
    <location>
        <begin position="1"/>
        <end position="34"/>
    </location>
</feature>